<dbReference type="Proteomes" id="UP000521943">
    <property type="component" value="Unassembled WGS sequence"/>
</dbReference>
<evidence type="ECO:0000256" key="3">
    <source>
        <dbReference type="ARBA" id="ARBA00022777"/>
    </source>
</evidence>
<evidence type="ECO:0000256" key="1">
    <source>
        <dbReference type="ARBA" id="ARBA00022679"/>
    </source>
</evidence>
<protein>
    <submittedName>
        <fullName evidence="6">Kinase-like domain-containing protein</fullName>
    </submittedName>
</protein>
<evidence type="ECO:0000256" key="4">
    <source>
        <dbReference type="ARBA" id="ARBA00022840"/>
    </source>
</evidence>
<dbReference type="InterPro" id="IPR051681">
    <property type="entry name" value="Ser/Thr_Kinases-Pseudokinases"/>
</dbReference>
<keyword evidence="3 6" id="KW-0418">Kinase</keyword>
<evidence type="ECO:0000259" key="5">
    <source>
        <dbReference type="PROSITE" id="PS50011"/>
    </source>
</evidence>
<evidence type="ECO:0000256" key="2">
    <source>
        <dbReference type="ARBA" id="ARBA00022741"/>
    </source>
</evidence>
<dbReference type="GO" id="GO:0004674">
    <property type="term" value="F:protein serine/threonine kinase activity"/>
    <property type="evidence" value="ECO:0007669"/>
    <property type="project" value="TreeGrafter"/>
</dbReference>
<dbReference type="PANTHER" id="PTHR44329">
    <property type="entry name" value="SERINE/THREONINE-PROTEIN KINASE TNNI3K-RELATED"/>
    <property type="match status" value="1"/>
</dbReference>
<proteinExistence type="predicted"/>
<name>A0A8H6IC25_9AGAR</name>
<dbReference type="OrthoDB" id="4062651at2759"/>
<dbReference type="SMART" id="SM00220">
    <property type="entry name" value="S_TKc"/>
    <property type="match status" value="1"/>
</dbReference>
<accession>A0A8H6IC25</accession>
<reference evidence="6 7" key="1">
    <citation type="submission" date="2020-07" db="EMBL/GenBank/DDBJ databases">
        <title>Comparative genomics of pyrophilous fungi reveals a link between fire events and developmental genes.</title>
        <authorList>
            <consortium name="DOE Joint Genome Institute"/>
            <person name="Steindorff A.S."/>
            <person name="Carver A."/>
            <person name="Calhoun S."/>
            <person name="Stillman K."/>
            <person name="Liu H."/>
            <person name="Lipzen A."/>
            <person name="Pangilinan J."/>
            <person name="Labutti K."/>
            <person name="Bruns T.D."/>
            <person name="Grigoriev I.V."/>
        </authorList>
    </citation>
    <scope>NUCLEOTIDE SEQUENCE [LARGE SCALE GENOMIC DNA]</scope>
    <source>
        <strain evidence="6 7">CBS 144469</strain>
    </source>
</reference>
<dbReference type="AlphaFoldDB" id="A0A8H6IC25"/>
<dbReference type="InterPro" id="IPR059179">
    <property type="entry name" value="MLKL-like_MCAfunc"/>
</dbReference>
<dbReference type="PROSITE" id="PS00108">
    <property type="entry name" value="PROTEIN_KINASE_ST"/>
    <property type="match status" value="1"/>
</dbReference>
<dbReference type="InterPro" id="IPR036537">
    <property type="entry name" value="Adaptor_Cbl_N_dom_sf"/>
</dbReference>
<dbReference type="InterPro" id="IPR011009">
    <property type="entry name" value="Kinase-like_dom_sf"/>
</dbReference>
<dbReference type="GO" id="GO:0007166">
    <property type="term" value="P:cell surface receptor signaling pathway"/>
    <property type="evidence" value="ECO:0007669"/>
    <property type="project" value="InterPro"/>
</dbReference>
<evidence type="ECO:0000313" key="7">
    <source>
        <dbReference type="Proteomes" id="UP000521943"/>
    </source>
</evidence>
<comment type="caution">
    <text evidence="6">The sequence shown here is derived from an EMBL/GenBank/DDBJ whole genome shotgun (WGS) entry which is preliminary data.</text>
</comment>
<dbReference type="Pfam" id="PF00069">
    <property type="entry name" value="Pkinase"/>
    <property type="match status" value="1"/>
</dbReference>
<keyword evidence="4" id="KW-0067">ATP-binding</keyword>
<dbReference type="Gene3D" id="1.20.930.20">
    <property type="entry name" value="Adaptor protein Cbl, N-terminal domain"/>
    <property type="match status" value="1"/>
</dbReference>
<keyword evidence="1" id="KW-0808">Transferase</keyword>
<dbReference type="InterPro" id="IPR008271">
    <property type="entry name" value="Ser/Thr_kinase_AS"/>
</dbReference>
<sequence>MYAPKQQPHIIVSLGKSLAQVTAEFAPIPGYGILVGALCSILEACDNVTQNRFAARQLAERAHYFLLALRDSDEKGSLPNPRLAKAAAQTELINIVDNMTRWGKMGKVRSFINQDEVAREIVQCHTSLTDCITKLQLSSQFEILDWQKEFEHKHKQDHYEMVEHLAAVEAKQDLTNAALRENNEMLRTLMTMMQTAMGDNKQTAERIQQGLSLNLYQLQKQSGQLLPNFNLSSGEVKRTGDFPVRGNATMDIYEGVYLGNERVSMKAIRAMKTDERTVHRFKREGEIWAKVWERDRGRHIVPFYGFCQIDGPFPYMVSPWQENGDALSYIKANDHKIDYPNFLKRIALGVQLLHTFNPPIVHGDIKPGNIMINDEGYPRLTDFGLSQVINDVSGAPFTQSSIVADSFRYFAPEVCTGSGVMSTMADIYALSMTVLEVLTHQQPYRNVRLHTEAVVKAATGKKPERPTEARIVARGLNDELWNSLLACWSLTPEERPSIQDFIAVLDRVIETTR</sequence>
<dbReference type="SUPFAM" id="SSF56112">
    <property type="entry name" value="Protein kinase-like (PK-like)"/>
    <property type="match status" value="1"/>
</dbReference>
<evidence type="ECO:0000313" key="6">
    <source>
        <dbReference type="EMBL" id="KAF6762775.1"/>
    </source>
</evidence>
<dbReference type="InterPro" id="IPR000719">
    <property type="entry name" value="Prot_kinase_dom"/>
</dbReference>
<dbReference type="EMBL" id="JACGCI010000007">
    <property type="protein sequence ID" value="KAF6762775.1"/>
    <property type="molecule type" value="Genomic_DNA"/>
</dbReference>
<keyword evidence="2" id="KW-0547">Nucleotide-binding</keyword>
<organism evidence="6 7">
    <name type="scientific">Ephemerocybe angulata</name>
    <dbReference type="NCBI Taxonomy" id="980116"/>
    <lineage>
        <taxon>Eukaryota</taxon>
        <taxon>Fungi</taxon>
        <taxon>Dikarya</taxon>
        <taxon>Basidiomycota</taxon>
        <taxon>Agaricomycotina</taxon>
        <taxon>Agaricomycetes</taxon>
        <taxon>Agaricomycetidae</taxon>
        <taxon>Agaricales</taxon>
        <taxon>Agaricineae</taxon>
        <taxon>Psathyrellaceae</taxon>
        <taxon>Ephemerocybe</taxon>
    </lineage>
</organism>
<dbReference type="CDD" id="cd21037">
    <property type="entry name" value="MLKL_NTD"/>
    <property type="match status" value="1"/>
</dbReference>
<dbReference type="GO" id="GO:0005524">
    <property type="term" value="F:ATP binding"/>
    <property type="evidence" value="ECO:0007669"/>
    <property type="project" value="UniProtKB-KW"/>
</dbReference>
<keyword evidence="7" id="KW-1185">Reference proteome</keyword>
<feature type="domain" description="Protein kinase" evidence="5">
    <location>
        <begin position="201"/>
        <end position="509"/>
    </location>
</feature>
<dbReference type="PANTHER" id="PTHR44329:SF288">
    <property type="entry name" value="MITOGEN-ACTIVATED PROTEIN KINASE KINASE KINASE 20"/>
    <property type="match status" value="1"/>
</dbReference>
<gene>
    <name evidence="6" type="ORF">DFP72DRAFT_567014</name>
</gene>
<dbReference type="Gene3D" id="1.10.510.10">
    <property type="entry name" value="Transferase(Phosphotransferase) domain 1"/>
    <property type="match status" value="1"/>
</dbReference>
<dbReference type="PROSITE" id="PS50011">
    <property type="entry name" value="PROTEIN_KINASE_DOM"/>
    <property type="match status" value="1"/>
</dbReference>